<evidence type="ECO:0000259" key="6">
    <source>
        <dbReference type="PROSITE" id="PS50983"/>
    </source>
</evidence>
<dbReference type="EMBL" id="QFWT01000001">
    <property type="protein sequence ID" value="PWI35368.1"/>
    <property type="molecule type" value="Genomic_DNA"/>
</dbReference>
<keyword evidence="4" id="KW-0408">Iron</keyword>
<proteinExistence type="inferred from homology"/>
<evidence type="ECO:0000256" key="1">
    <source>
        <dbReference type="ARBA" id="ARBA00004196"/>
    </source>
</evidence>
<sequence>MAKSVVVLHQAGLTEVPVNPERVAVIGVAPLDVLDSLGIEPVAVNKGAYLPDYLKKYVSDEYASSGSLFEPDYESIYTAKPDLIIVGIRSAANFKALSEIAPTIVFSVDSHQGYWESTKKQWEVIGRIFSIENRVKAKEQELEAVFRELAEYSEGMTALTVMKSGNNLTTFGENSRFSSIYKDFGYQEAVKHIRENKHGDVISYEFIREANPDTLLILDRDKLTSGTHTGRTPGIDNDLVRQTHAYKNNKIAYLDIGAWYVAAGGVTATQIMLDNISQLQ</sequence>
<accession>A0A2U3BF02</accession>
<dbReference type="GO" id="GO:0030288">
    <property type="term" value="C:outer membrane-bounded periplasmic space"/>
    <property type="evidence" value="ECO:0007669"/>
    <property type="project" value="TreeGrafter"/>
</dbReference>
<keyword evidence="3" id="KW-0813">Transport</keyword>
<dbReference type="PANTHER" id="PTHR30532:SF28">
    <property type="entry name" value="PETROBACTIN-BINDING PROTEIN YCLQ"/>
    <property type="match status" value="1"/>
</dbReference>
<keyword evidence="4" id="KW-0406">Ion transport</keyword>
<evidence type="ECO:0000256" key="2">
    <source>
        <dbReference type="ARBA" id="ARBA00008814"/>
    </source>
</evidence>
<comment type="subcellular location">
    <subcellularLocation>
        <location evidence="1">Cell envelope</location>
    </subcellularLocation>
</comment>
<dbReference type="OrthoDB" id="63946at2"/>
<keyword evidence="8" id="KW-1185">Reference proteome</keyword>
<organism evidence="7 8">
    <name type="scientific">Vibrio albus</name>
    <dbReference type="NCBI Taxonomy" id="2200953"/>
    <lineage>
        <taxon>Bacteria</taxon>
        <taxon>Pseudomonadati</taxon>
        <taxon>Pseudomonadota</taxon>
        <taxon>Gammaproteobacteria</taxon>
        <taxon>Vibrionales</taxon>
        <taxon>Vibrionaceae</taxon>
        <taxon>Vibrio</taxon>
    </lineage>
</organism>
<protein>
    <submittedName>
        <fullName evidence="7">Siderophore ABC transporter substrate-binding protein</fullName>
    </submittedName>
</protein>
<evidence type="ECO:0000256" key="5">
    <source>
        <dbReference type="ARBA" id="ARBA00022729"/>
    </source>
</evidence>
<dbReference type="PANTHER" id="PTHR30532">
    <property type="entry name" value="IRON III DICITRATE-BINDING PERIPLASMIC PROTEIN"/>
    <property type="match status" value="1"/>
</dbReference>
<name>A0A2U3BF02_9VIBR</name>
<evidence type="ECO:0000313" key="8">
    <source>
        <dbReference type="Proteomes" id="UP000245362"/>
    </source>
</evidence>
<dbReference type="AlphaFoldDB" id="A0A2U3BF02"/>
<dbReference type="Gene3D" id="3.40.50.1980">
    <property type="entry name" value="Nitrogenase molybdenum iron protein domain"/>
    <property type="match status" value="2"/>
</dbReference>
<gene>
    <name evidence="7" type="ORF">DI392_00250</name>
</gene>
<dbReference type="InterPro" id="IPR002491">
    <property type="entry name" value="ABC_transptr_periplasmic_BD"/>
</dbReference>
<dbReference type="GO" id="GO:1901678">
    <property type="term" value="P:iron coordination entity transport"/>
    <property type="evidence" value="ECO:0007669"/>
    <property type="project" value="UniProtKB-ARBA"/>
</dbReference>
<dbReference type="InterPro" id="IPR033870">
    <property type="entry name" value="FatB"/>
</dbReference>
<dbReference type="Pfam" id="PF01497">
    <property type="entry name" value="Peripla_BP_2"/>
    <property type="match status" value="1"/>
</dbReference>
<dbReference type="SUPFAM" id="SSF53807">
    <property type="entry name" value="Helical backbone' metal receptor"/>
    <property type="match status" value="1"/>
</dbReference>
<dbReference type="CDD" id="cd01140">
    <property type="entry name" value="FatB"/>
    <property type="match status" value="1"/>
</dbReference>
<dbReference type="Proteomes" id="UP000245362">
    <property type="component" value="Unassembled WGS sequence"/>
</dbReference>
<evidence type="ECO:0000256" key="4">
    <source>
        <dbReference type="ARBA" id="ARBA00022496"/>
    </source>
</evidence>
<reference evidence="7 8" key="1">
    <citation type="submission" date="2018-05" db="EMBL/GenBank/DDBJ databases">
        <title>Vibrio limimaris sp. nov., isolated from marine sediment.</title>
        <authorList>
            <person name="Li C.-M."/>
        </authorList>
    </citation>
    <scope>NUCLEOTIDE SEQUENCE [LARGE SCALE GENOMIC DNA]</scope>
    <source>
        <strain evidence="7 8">E4404</strain>
    </source>
</reference>
<evidence type="ECO:0000256" key="3">
    <source>
        <dbReference type="ARBA" id="ARBA00022448"/>
    </source>
</evidence>
<dbReference type="InterPro" id="IPR051313">
    <property type="entry name" value="Bact_iron-sidero_bind"/>
</dbReference>
<comment type="similarity">
    <text evidence="2">Belongs to the bacterial solute-binding protein 8 family.</text>
</comment>
<keyword evidence="5" id="KW-0732">Signal</keyword>
<dbReference type="PROSITE" id="PS50983">
    <property type="entry name" value="FE_B12_PBP"/>
    <property type="match status" value="1"/>
</dbReference>
<feature type="domain" description="Fe/B12 periplasmic-binding" evidence="6">
    <location>
        <begin position="22"/>
        <end position="280"/>
    </location>
</feature>
<keyword evidence="4" id="KW-0410">Iron transport</keyword>
<comment type="caution">
    <text evidence="7">The sequence shown here is derived from an EMBL/GenBank/DDBJ whole genome shotgun (WGS) entry which is preliminary data.</text>
</comment>
<evidence type="ECO:0000313" key="7">
    <source>
        <dbReference type="EMBL" id="PWI35368.1"/>
    </source>
</evidence>